<dbReference type="Pfam" id="PF06114">
    <property type="entry name" value="Peptidase_M78"/>
    <property type="match status" value="1"/>
</dbReference>
<name>A0A2T2WE86_9FIRM</name>
<dbReference type="InterPro" id="IPR010359">
    <property type="entry name" value="IrrE_HExxH"/>
</dbReference>
<feature type="domain" description="HTH cro/C1-type" evidence="2">
    <location>
        <begin position="11"/>
        <end position="67"/>
    </location>
</feature>
<evidence type="ECO:0000259" key="2">
    <source>
        <dbReference type="SMART" id="SM00530"/>
    </source>
</evidence>
<dbReference type="Gene3D" id="1.10.10.2910">
    <property type="match status" value="1"/>
</dbReference>
<dbReference type="GO" id="GO:0003677">
    <property type="term" value="F:DNA binding"/>
    <property type="evidence" value="ECO:0007669"/>
    <property type="project" value="InterPro"/>
</dbReference>
<comment type="caution">
    <text evidence="3">The sequence shown here is derived from an EMBL/GenBank/DDBJ whole genome shotgun (WGS) entry which is preliminary data.</text>
</comment>
<dbReference type="SUPFAM" id="SSF47413">
    <property type="entry name" value="lambda repressor-like DNA-binding domains"/>
    <property type="match status" value="1"/>
</dbReference>
<dbReference type="CDD" id="cd00093">
    <property type="entry name" value="HTH_XRE"/>
    <property type="match status" value="1"/>
</dbReference>
<protein>
    <recommendedName>
        <fullName evidence="2">HTH cro/C1-type domain-containing protein</fullName>
    </recommendedName>
</protein>
<reference evidence="3 4" key="1">
    <citation type="journal article" date="2014" name="BMC Genomics">
        <title>Comparison of environmental and isolate Sulfobacillus genomes reveals diverse carbon, sulfur, nitrogen, and hydrogen metabolisms.</title>
        <authorList>
            <person name="Justice N.B."/>
            <person name="Norman A."/>
            <person name="Brown C.T."/>
            <person name="Singh A."/>
            <person name="Thomas B.C."/>
            <person name="Banfield J.F."/>
        </authorList>
    </citation>
    <scope>NUCLEOTIDE SEQUENCE [LARGE SCALE GENOMIC DNA]</scope>
    <source>
        <strain evidence="3">AMDSBA3</strain>
    </source>
</reference>
<dbReference type="InterPro" id="IPR001387">
    <property type="entry name" value="Cro/C1-type_HTH"/>
</dbReference>
<dbReference type="Proteomes" id="UP000241848">
    <property type="component" value="Unassembled WGS sequence"/>
</dbReference>
<evidence type="ECO:0000256" key="1">
    <source>
        <dbReference type="ARBA" id="ARBA00007227"/>
    </source>
</evidence>
<dbReference type="PANTHER" id="PTHR43236:SF2">
    <property type="entry name" value="BLL0069 PROTEIN"/>
    <property type="match status" value="1"/>
</dbReference>
<dbReference type="EMBL" id="PXYV01000057">
    <property type="protein sequence ID" value="PSR20565.1"/>
    <property type="molecule type" value="Genomic_DNA"/>
</dbReference>
<dbReference type="InterPro" id="IPR010982">
    <property type="entry name" value="Lambda_DNA-bd_dom_sf"/>
</dbReference>
<evidence type="ECO:0000313" key="4">
    <source>
        <dbReference type="Proteomes" id="UP000241848"/>
    </source>
</evidence>
<dbReference type="PANTHER" id="PTHR43236">
    <property type="entry name" value="ANTITOXIN HIGA1"/>
    <property type="match status" value="1"/>
</dbReference>
<sequence>MGTMAMVNPAMLTWARKQSGDITVDDVARKLKVPAERVADWENGVSCPSWSQLSSLAQWYRLPTVFFYMDSPPSDSHLPPDFRSLSGAEQNRRPWLAVELRRLYNVRDLAVELRESLRRNPGPFVARISLEMDVEKAATLVVDALKRRTTVPEPGSERAQSDWWYAGWRRALEDTGMIVMQMRERVPVSEFRGLSISDSVAPAILINPKDTYSGRLFTMLHEVAHIALNQGGICTPQYDTEESSQEIERFCNRVAAEVLMPRTVFSAAVVQTLNADPLAASATLSAVTGASREAALVRSVELGLLNRQRYYKAVEEVRRTYTENARQTTGGPRRDRLAMSRVGYAFGGLVFEALAAEKITAIEASRYLDNLPVGYLPDAETIVRQHFEGSYE</sequence>
<dbReference type="AlphaFoldDB" id="A0A2T2WE86"/>
<gene>
    <name evidence="3" type="ORF">C7B45_14305</name>
</gene>
<evidence type="ECO:0000313" key="3">
    <source>
        <dbReference type="EMBL" id="PSR20565.1"/>
    </source>
</evidence>
<dbReference type="InterPro" id="IPR052345">
    <property type="entry name" value="Rad_response_metalloprotease"/>
</dbReference>
<proteinExistence type="inferred from homology"/>
<organism evidence="3 4">
    <name type="scientific">Sulfobacillus acidophilus</name>
    <dbReference type="NCBI Taxonomy" id="53633"/>
    <lineage>
        <taxon>Bacteria</taxon>
        <taxon>Bacillati</taxon>
        <taxon>Bacillota</taxon>
        <taxon>Clostridia</taxon>
        <taxon>Eubacteriales</taxon>
        <taxon>Clostridiales Family XVII. Incertae Sedis</taxon>
        <taxon>Sulfobacillus</taxon>
    </lineage>
</organism>
<accession>A0A2T2WE86</accession>
<comment type="similarity">
    <text evidence="1">Belongs to the short-chain fatty acyl-CoA assimilation regulator (ScfR) family.</text>
</comment>
<dbReference type="SMART" id="SM00530">
    <property type="entry name" value="HTH_XRE"/>
    <property type="match status" value="1"/>
</dbReference>